<dbReference type="InterPro" id="IPR043359">
    <property type="entry name" value="GLI-like"/>
</dbReference>
<feature type="compositionally biased region" description="Polar residues" evidence="8">
    <location>
        <begin position="168"/>
        <end position="192"/>
    </location>
</feature>
<reference evidence="9" key="1">
    <citation type="journal article" date="2014" name="Nat. Commun.">
        <title>The rainbow trout genome provides novel insights into evolution after whole-genome duplication in vertebrates.</title>
        <authorList>
            <person name="Berthelot C."/>
            <person name="Brunet F."/>
            <person name="Chalopin D."/>
            <person name="Juanchich A."/>
            <person name="Bernard M."/>
            <person name="Noel B."/>
            <person name="Bento P."/>
            <person name="Da Silva C."/>
            <person name="Labadie K."/>
            <person name="Alberti A."/>
            <person name="Aury J.M."/>
            <person name="Louis A."/>
            <person name="Dehais P."/>
            <person name="Bardou P."/>
            <person name="Montfort J."/>
            <person name="Klopp C."/>
            <person name="Cabau C."/>
            <person name="Gaspin C."/>
            <person name="Thorgaard G.H."/>
            <person name="Boussaha M."/>
            <person name="Quillet E."/>
            <person name="Guyomard R."/>
            <person name="Galiana D."/>
            <person name="Bobe J."/>
            <person name="Volff J.N."/>
            <person name="Genet C."/>
            <person name="Wincker P."/>
            <person name="Jaillon O."/>
            <person name="Roest Crollius H."/>
            <person name="Guiguen Y."/>
        </authorList>
    </citation>
    <scope>NUCLEOTIDE SEQUENCE [LARGE SCALE GENOMIC DNA]</scope>
</reference>
<comment type="subcellular location">
    <subcellularLocation>
        <location evidence="1">Nucleus</location>
    </subcellularLocation>
</comment>
<evidence type="ECO:0000256" key="8">
    <source>
        <dbReference type="SAM" id="MobiDB-lite"/>
    </source>
</evidence>
<proteinExistence type="predicted"/>
<keyword evidence="6" id="KW-0238">DNA-binding</keyword>
<dbReference type="PaxDb" id="8022-A0A060VVP2"/>
<dbReference type="STRING" id="8022.A0A060VVP2"/>
<keyword evidence="3" id="KW-0677">Repeat</keyword>
<reference evidence="9" key="2">
    <citation type="submission" date="2014-03" db="EMBL/GenBank/DDBJ databases">
        <authorList>
            <person name="Genoscope - CEA"/>
        </authorList>
    </citation>
    <scope>NUCLEOTIDE SEQUENCE</scope>
</reference>
<name>A0A060VVP2_ONCMY</name>
<dbReference type="GO" id="GO:0008270">
    <property type="term" value="F:zinc ion binding"/>
    <property type="evidence" value="ECO:0007669"/>
    <property type="project" value="UniProtKB-KW"/>
</dbReference>
<dbReference type="GO" id="GO:0000978">
    <property type="term" value="F:RNA polymerase II cis-regulatory region sequence-specific DNA binding"/>
    <property type="evidence" value="ECO:0007669"/>
    <property type="project" value="TreeGrafter"/>
</dbReference>
<evidence type="ECO:0000256" key="5">
    <source>
        <dbReference type="ARBA" id="ARBA00022833"/>
    </source>
</evidence>
<keyword evidence="5" id="KW-0862">Zinc</keyword>
<keyword evidence="7" id="KW-0539">Nucleus</keyword>
<dbReference type="PANTHER" id="PTHR45718:SF5">
    <property type="entry name" value="TRANSCRIPTIONAL ACTIVATOR GLI3"/>
    <property type="match status" value="1"/>
</dbReference>
<accession>A0A060VVP2</accession>
<dbReference type="GO" id="GO:0005634">
    <property type="term" value="C:nucleus"/>
    <property type="evidence" value="ECO:0007669"/>
    <property type="project" value="UniProtKB-SubCell"/>
</dbReference>
<dbReference type="Proteomes" id="UP000193380">
    <property type="component" value="Unassembled WGS sequence"/>
</dbReference>
<evidence type="ECO:0000256" key="6">
    <source>
        <dbReference type="ARBA" id="ARBA00023125"/>
    </source>
</evidence>
<sequence length="253" mass="27060">MIKHNRLINLSLSPSTFLAKGVLFFGSNVSTLLLSSPAGSRFPSPRLTARPSRKRALPISPLSEHSFDLQTMIRSSPNSLVTILNNSRSSSSTNGSYGHLSAGAISPALSFAYPPTPVALQMHQQLLGRQPGIVGSAFGHSPPLIHPSPAFATQRPVPGIPPPGLTPSERSVISNDSSQTKPTSESAVSSTGDPMHHKRSKIKPDEELLSPGAVCCQVNLTAPPFIMQSNEQVLLCSIRKRGYAYGIICYKTR</sequence>
<feature type="region of interest" description="Disordered" evidence="8">
    <location>
        <begin position="147"/>
        <end position="200"/>
    </location>
</feature>
<evidence type="ECO:0000256" key="2">
    <source>
        <dbReference type="ARBA" id="ARBA00022723"/>
    </source>
</evidence>
<dbReference type="EMBL" id="FR904316">
    <property type="protein sequence ID" value="CDQ59053.1"/>
    <property type="molecule type" value="Genomic_DNA"/>
</dbReference>
<evidence type="ECO:0000313" key="9">
    <source>
        <dbReference type="EMBL" id="CDQ59053.1"/>
    </source>
</evidence>
<evidence type="ECO:0000256" key="3">
    <source>
        <dbReference type="ARBA" id="ARBA00022737"/>
    </source>
</evidence>
<keyword evidence="2" id="KW-0479">Metal-binding</keyword>
<evidence type="ECO:0000256" key="1">
    <source>
        <dbReference type="ARBA" id="ARBA00004123"/>
    </source>
</evidence>
<dbReference type="PANTHER" id="PTHR45718">
    <property type="entry name" value="TRANSCRIPTIONAL ACTIVATOR CUBITUS INTERRUPTUS"/>
    <property type="match status" value="1"/>
</dbReference>
<evidence type="ECO:0000256" key="7">
    <source>
        <dbReference type="ARBA" id="ARBA00023242"/>
    </source>
</evidence>
<evidence type="ECO:0000313" key="10">
    <source>
        <dbReference type="Proteomes" id="UP000193380"/>
    </source>
</evidence>
<gene>
    <name evidence="9" type="ORF">GSONMT00079137001</name>
</gene>
<evidence type="ECO:0000256" key="4">
    <source>
        <dbReference type="ARBA" id="ARBA00022771"/>
    </source>
</evidence>
<dbReference type="AlphaFoldDB" id="A0A060VVP2"/>
<dbReference type="GO" id="GO:0007224">
    <property type="term" value="P:smoothened signaling pathway"/>
    <property type="evidence" value="ECO:0007669"/>
    <property type="project" value="TreeGrafter"/>
</dbReference>
<organism evidence="9 10">
    <name type="scientific">Oncorhynchus mykiss</name>
    <name type="common">Rainbow trout</name>
    <name type="synonym">Salmo gairdneri</name>
    <dbReference type="NCBI Taxonomy" id="8022"/>
    <lineage>
        <taxon>Eukaryota</taxon>
        <taxon>Metazoa</taxon>
        <taxon>Chordata</taxon>
        <taxon>Craniata</taxon>
        <taxon>Vertebrata</taxon>
        <taxon>Euteleostomi</taxon>
        <taxon>Actinopterygii</taxon>
        <taxon>Neopterygii</taxon>
        <taxon>Teleostei</taxon>
        <taxon>Protacanthopterygii</taxon>
        <taxon>Salmoniformes</taxon>
        <taxon>Salmonidae</taxon>
        <taxon>Salmoninae</taxon>
        <taxon>Oncorhynchus</taxon>
    </lineage>
</organism>
<dbReference type="GO" id="GO:0000981">
    <property type="term" value="F:DNA-binding transcription factor activity, RNA polymerase II-specific"/>
    <property type="evidence" value="ECO:0007669"/>
    <property type="project" value="TreeGrafter"/>
</dbReference>
<protein>
    <submittedName>
        <fullName evidence="9">Uncharacterized protein</fullName>
    </submittedName>
</protein>
<keyword evidence="4" id="KW-0863">Zinc-finger</keyword>